<feature type="region of interest" description="Disordered" evidence="1">
    <location>
        <begin position="1"/>
        <end position="50"/>
    </location>
</feature>
<evidence type="ECO:0000256" key="1">
    <source>
        <dbReference type="SAM" id="MobiDB-lite"/>
    </source>
</evidence>
<evidence type="ECO:0000313" key="2">
    <source>
        <dbReference type="EMBL" id="AKF05687.1"/>
    </source>
</evidence>
<sequence length="278" mass="30106">MLGIACGGGERRAESPSPTQTDRSADEMGLAAGEGEGTAGAEEAPPPAPPPVTVVAGEHAPIEGATPTLRITQPRANQVIRTGNAIVRVQVTNWPLEAPQGRHVHLIIDDEPYIAIRDVGQPLDLNALSQQHLGHDLAEGTHVVRMFPSRGHHESVKDAGAFGAVMFHYRTRTEGFEFDATQPLLTYSRPKGCNPAGERVLLDFFLTNTEIGPEGNRVHWRIDDQEGDITQWVPHWIENLQEGEHSISLELRGADGTPVPGRFNSTTRTFTVASSCPS</sequence>
<organism evidence="2 3">
    <name type="scientific">Sandaracinus amylolyticus</name>
    <dbReference type="NCBI Taxonomy" id="927083"/>
    <lineage>
        <taxon>Bacteria</taxon>
        <taxon>Pseudomonadati</taxon>
        <taxon>Myxococcota</taxon>
        <taxon>Polyangia</taxon>
        <taxon>Polyangiales</taxon>
        <taxon>Sandaracinaceae</taxon>
        <taxon>Sandaracinus</taxon>
    </lineage>
</organism>
<proteinExistence type="predicted"/>
<dbReference type="STRING" id="927083.DB32_002836"/>
<dbReference type="AlphaFoldDB" id="A0A0F6W2A8"/>
<dbReference type="EMBL" id="CP011125">
    <property type="protein sequence ID" value="AKF05687.1"/>
    <property type="molecule type" value="Genomic_DNA"/>
</dbReference>
<dbReference type="Proteomes" id="UP000034883">
    <property type="component" value="Chromosome"/>
</dbReference>
<keyword evidence="3" id="KW-1185">Reference proteome</keyword>
<reference evidence="2 3" key="1">
    <citation type="submission" date="2015-03" db="EMBL/GenBank/DDBJ databases">
        <title>Genome assembly of Sandaracinus amylolyticus DSM 53668.</title>
        <authorList>
            <person name="Sharma G."/>
            <person name="Subramanian S."/>
        </authorList>
    </citation>
    <scope>NUCLEOTIDE SEQUENCE [LARGE SCALE GENOMIC DNA]</scope>
    <source>
        <strain evidence="2 3">DSM 53668</strain>
    </source>
</reference>
<dbReference type="KEGG" id="samy:DB32_002836"/>
<gene>
    <name evidence="2" type="ORF">DB32_002836</name>
</gene>
<protein>
    <submittedName>
        <fullName evidence="2">Uncharacterized protein</fullName>
    </submittedName>
</protein>
<dbReference type="OrthoDB" id="647046at2"/>
<accession>A0A0F6W2A8</accession>
<name>A0A0F6W2A8_9BACT</name>
<evidence type="ECO:0000313" key="3">
    <source>
        <dbReference type="Proteomes" id="UP000034883"/>
    </source>
</evidence>